<gene>
    <name evidence="1" type="ORF">SM0020_34490</name>
</gene>
<name>H0GBH3_RHIML</name>
<dbReference type="EMBL" id="AGVV01000159">
    <property type="protein sequence ID" value="EHK73348.1"/>
    <property type="molecule type" value="Genomic_DNA"/>
</dbReference>
<evidence type="ECO:0000313" key="1">
    <source>
        <dbReference type="EMBL" id="EHK73348.1"/>
    </source>
</evidence>
<sequence length="44" mass="4627">MGRSDITSSATAAGALEEEAYRLIRNSLIGGDFTPDSKLSIRGV</sequence>
<dbReference type="Proteomes" id="UP000004038">
    <property type="component" value="Unassembled WGS sequence"/>
</dbReference>
<proteinExistence type="predicted"/>
<evidence type="ECO:0000313" key="2">
    <source>
        <dbReference type="Proteomes" id="UP000004038"/>
    </source>
</evidence>
<feature type="non-terminal residue" evidence="1">
    <location>
        <position position="44"/>
    </location>
</feature>
<protein>
    <submittedName>
        <fullName evidence="1">Uncharacterized protein</fullName>
    </submittedName>
</protein>
<reference evidence="1 2" key="1">
    <citation type="journal article" date="2012" name="J. Bacteriol.">
        <title>Draft Genome Sequence of Sinorhizobium meliloti CCNWSX0020, a Nitrogen-Fixing Symbiont with Copper Tolerance Capability Isolated from Lead-Zinc Mine Tailings.</title>
        <authorList>
            <person name="Li Z."/>
            <person name="Ma Z."/>
            <person name="Hao X."/>
            <person name="Wei G."/>
        </authorList>
    </citation>
    <scope>NUCLEOTIDE SEQUENCE [LARGE SCALE GENOMIC DNA]</scope>
    <source>
        <strain evidence="1 2">CCNWSX0020</strain>
    </source>
</reference>
<dbReference type="AlphaFoldDB" id="H0GBH3"/>
<organism evidence="1 2">
    <name type="scientific">Sinorhizobium meliloti CCNWSX0020</name>
    <dbReference type="NCBI Taxonomy" id="1107881"/>
    <lineage>
        <taxon>Bacteria</taxon>
        <taxon>Pseudomonadati</taxon>
        <taxon>Pseudomonadota</taxon>
        <taxon>Alphaproteobacteria</taxon>
        <taxon>Hyphomicrobiales</taxon>
        <taxon>Rhizobiaceae</taxon>
        <taxon>Sinorhizobium/Ensifer group</taxon>
        <taxon>Sinorhizobium</taxon>
    </lineage>
</organism>
<accession>H0GBH3</accession>